<dbReference type="EMBL" id="CP022359">
    <property type="protein sequence ID" value="ASK71439.1"/>
    <property type="molecule type" value="Genomic_DNA"/>
</dbReference>
<dbReference type="Pfam" id="PF20098">
    <property type="entry name" value="DUF6488"/>
    <property type="match status" value="1"/>
</dbReference>
<dbReference type="AlphaFoldDB" id="A0A220UTH3"/>
<keyword evidence="2" id="KW-0614">Plasmid</keyword>
<dbReference type="KEGG" id="sbj:CF168_21590"/>
<proteinExistence type="predicted"/>
<sequence>MKKLTALILGVGLALASQQVLAHGNHADVEPITQAEASTKAQQVLEKLVAGNKLGGSWGSVKAKEISEKKSHHGDPVWVALYVNADEKDAGKQNLYIVLDEVGNVVSAEHTEKL</sequence>
<dbReference type="InterPro" id="IPR045503">
    <property type="entry name" value="DUF6488"/>
</dbReference>
<feature type="signal peptide" evidence="1">
    <location>
        <begin position="1"/>
        <end position="22"/>
    </location>
</feature>
<evidence type="ECO:0008006" key="5">
    <source>
        <dbReference type="Google" id="ProtNLM"/>
    </source>
</evidence>
<reference evidence="2 4" key="1">
    <citation type="submission" date="2017-07" db="EMBL/GenBank/DDBJ databases">
        <title>Phenotypical and genomic characterization of a clinical isolate of Shewanella bicestrii sp. nov. producing an extended-spectrum beta-lactamase and a new oxacillinase variant.</title>
        <authorList>
            <person name="Jousset A.B."/>
            <person name="Bonnin R.A."/>
            <person name="Girlich D."/>
            <person name="Dabos L."/>
            <person name="Potron A."/>
            <person name="Dortet L."/>
            <person name="Glaser P."/>
            <person name="Naas T."/>
        </authorList>
    </citation>
    <scope>NUCLEOTIDE SEQUENCE [LARGE SCALE GENOMIC DNA]</scope>
    <source>
        <strain evidence="2 4">JAB-1</strain>
        <plasmid evidence="2">pSHE-CTX-M</plasmid>
        <plasmid evidence="4">pshe-ctx-m</plasmid>
    </source>
</reference>
<geneLocation type="plasmid" evidence="2">
    <name>pSHE-CTX-M</name>
</geneLocation>
<evidence type="ECO:0000313" key="3">
    <source>
        <dbReference type="EMBL" id="ASK71469.1"/>
    </source>
</evidence>
<gene>
    <name evidence="2" type="ORF">CF168_21420</name>
    <name evidence="3" type="ORF">CF168_21590</name>
</gene>
<evidence type="ECO:0000313" key="2">
    <source>
        <dbReference type="EMBL" id="ASK71439.1"/>
    </source>
</evidence>
<dbReference type="RefSeq" id="WP_089069021.1">
    <property type="nucleotide sequence ID" value="NZ_CP022359.1"/>
</dbReference>
<keyword evidence="4" id="KW-1185">Reference proteome</keyword>
<organism evidence="2 4">
    <name type="scientific">Shewanella bicestrii</name>
    <dbReference type="NCBI Taxonomy" id="2018305"/>
    <lineage>
        <taxon>Bacteria</taxon>
        <taxon>Pseudomonadati</taxon>
        <taxon>Pseudomonadota</taxon>
        <taxon>Gammaproteobacteria</taxon>
        <taxon>Alteromonadales</taxon>
        <taxon>Shewanellaceae</taxon>
        <taxon>Shewanella</taxon>
    </lineage>
</organism>
<feature type="chain" id="PRO_5011910295" description="PepSY domain-containing protein" evidence="1">
    <location>
        <begin position="23"/>
        <end position="114"/>
    </location>
</feature>
<name>A0A220UTH3_9GAMM</name>
<keyword evidence="1" id="KW-0732">Signal</keyword>
<dbReference type="KEGG" id="sbj:CF168_21420"/>
<dbReference type="EMBL" id="CP022359">
    <property type="protein sequence ID" value="ASK71469.1"/>
    <property type="molecule type" value="Genomic_DNA"/>
</dbReference>
<evidence type="ECO:0000313" key="4">
    <source>
        <dbReference type="Proteomes" id="UP000198367"/>
    </source>
</evidence>
<accession>A0A220UTH3</accession>
<geneLocation type="plasmid" evidence="4">
    <name>pshe-ctx-m</name>
</geneLocation>
<evidence type="ECO:0000256" key="1">
    <source>
        <dbReference type="SAM" id="SignalP"/>
    </source>
</evidence>
<protein>
    <recommendedName>
        <fullName evidence="5">PepSY domain-containing protein</fullName>
    </recommendedName>
</protein>
<dbReference type="Proteomes" id="UP000198367">
    <property type="component" value="Plasmid pSHE-CTX-M"/>
</dbReference>